<proteinExistence type="predicted"/>
<organism evidence="1 2">
    <name type="scientific">Ridgeia piscesae</name>
    <name type="common">Tubeworm</name>
    <dbReference type="NCBI Taxonomy" id="27915"/>
    <lineage>
        <taxon>Eukaryota</taxon>
        <taxon>Metazoa</taxon>
        <taxon>Spiralia</taxon>
        <taxon>Lophotrochozoa</taxon>
        <taxon>Annelida</taxon>
        <taxon>Polychaeta</taxon>
        <taxon>Sedentaria</taxon>
        <taxon>Canalipalpata</taxon>
        <taxon>Sabellida</taxon>
        <taxon>Siboglinidae</taxon>
        <taxon>Ridgeia</taxon>
    </lineage>
</organism>
<protein>
    <submittedName>
        <fullName evidence="1">Uncharacterized protein</fullName>
    </submittedName>
</protein>
<sequence length="211" mass="24545">MSQCDIDNNQVCMAMLRIGVATTVPQGLYCACEACQNWTWTEPDIVDNMALNWYHHWRGDWLIQYRFCEPVMPSERCTDTDQQRVVATVEVDIGGWAPTRLDIECRCRSGIYFMQGWMLIKETFWKYDYVCDRPRCKPKEPCVKRYLARSSTHTVGFRFTCSCLAGQYCATEQDERIKTYDIDDSDKQGPFLYGYCRPVSVVRPASKRSKG</sequence>
<evidence type="ECO:0000313" key="2">
    <source>
        <dbReference type="Proteomes" id="UP001209878"/>
    </source>
</evidence>
<accession>A0AAD9NHI1</accession>
<reference evidence="1" key="1">
    <citation type="journal article" date="2023" name="Mol. Biol. Evol.">
        <title>Third-Generation Sequencing Reveals the Adaptive Role of the Epigenome in Three Deep-Sea Polychaetes.</title>
        <authorList>
            <person name="Perez M."/>
            <person name="Aroh O."/>
            <person name="Sun Y."/>
            <person name="Lan Y."/>
            <person name="Juniper S.K."/>
            <person name="Young C.R."/>
            <person name="Angers B."/>
            <person name="Qian P.Y."/>
        </authorList>
    </citation>
    <scope>NUCLEOTIDE SEQUENCE</scope>
    <source>
        <strain evidence="1">R07B-5</strain>
    </source>
</reference>
<gene>
    <name evidence="1" type="ORF">NP493_1155g00025</name>
</gene>
<dbReference type="EMBL" id="JAODUO010001154">
    <property type="protein sequence ID" value="KAK2170260.1"/>
    <property type="molecule type" value="Genomic_DNA"/>
</dbReference>
<dbReference type="AlphaFoldDB" id="A0AAD9NHI1"/>
<keyword evidence="2" id="KW-1185">Reference proteome</keyword>
<dbReference type="Proteomes" id="UP001209878">
    <property type="component" value="Unassembled WGS sequence"/>
</dbReference>
<name>A0AAD9NHI1_RIDPI</name>
<comment type="caution">
    <text evidence="1">The sequence shown here is derived from an EMBL/GenBank/DDBJ whole genome shotgun (WGS) entry which is preliminary data.</text>
</comment>
<evidence type="ECO:0000313" key="1">
    <source>
        <dbReference type="EMBL" id="KAK2170260.1"/>
    </source>
</evidence>